<name>A0AAD9P1F1_RIDPI</name>
<evidence type="ECO:0000313" key="1">
    <source>
        <dbReference type="EMBL" id="KAK2186367.1"/>
    </source>
</evidence>
<organism evidence="1 2">
    <name type="scientific">Ridgeia piscesae</name>
    <name type="common">Tubeworm</name>
    <dbReference type="NCBI Taxonomy" id="27915"/>
    <lineage>
        <taxon>Eukaryota</taxon>
        <taxon>Metazoa</taxon>
        <taxon>Spiralia</taxon>
        <taxon>Lophotrochozoa</taxon>
        <taxon>Annelida</taxon>
        <taxon>Polychaeta</taxon>
        <taxon>Sedentaria</taxon>
        <taxon>Canalipalpata</taxon>
        <taxon>Sabellida</taxon>
        <taxon>Siboglinidae</taxon>
        <taxon>Ridgeia</taxon>
    </lineage>
</organism>
<accession>A0AAD9P1F1</accession>
<protein>
    <submittedName>
        <fullName evidence="1">Uncharacterized protein</fullName>
    </submittedName>
</protein>
<sequence>MPSRGRREAGRVTRSTLSIAHAISHRQKTDRPVAACWGELEVCCSPAVPEALAYHWRGVPSLKHCVPPSNLSKLVLVRAMQTNSQGQTRLPNIPANTKCI</sequence>
<proteinExistence type="predicted"/>
<gene>
    <name evidence="1" type="ORF">NP493_203g02019</name>
</gene>
<reference evidence="1" key="1">
    <citation type="journal article" date="2023" name="Mol. Biol. Evol.">
        <title>Third-Generation Sequencing Reveals the Adaptive Role of the Epigenome in Three Deep-Sea Polychaetes.</title>
        <authorList>
            <person name="Perez M."/>
            <person name="Aroh O."/>
            <person name="Sun Y."/>
            <person name="Lan Y."/>
            <person name="Juniper S.K."/>
            <person name="Young C.R."/>
            <person name="Angers B."/>
            <person name="Qian P.Y."/>
        </authorList>
    </citation>
    <scope>NUCLEOTIDE SEQUENCE</scope>
    <source>
        <strain evidence="1">R07B-5</strain>
    </source>
</reference>
<dbReference type="Proteomes" id="UP001209878">
    <property type="component" value="Unassembled WGS sequence"/>
</dbReference>
<dbReference type="EMBL" id="JAODUO010000203">
    <property type="protein sequence ID" value="KAK2186367.1"/>
    <property type="molecule type" value="Genomic_DNA"/>
</dbReference>
<dbReference type="AlphaFoldDB" id="A0AAD9P1F1"/>
<evidence type="ECO:0000313" key="2">
    <source>
        <dbReference type="Proteomes" id="UP001209878"/>
    </source>
</evidence>
<keyword evidence="2" id="KW-1185">Reference proteome</keyword>
<comment type="caution">
    <text evidence="1">The sequence shown here is derived from an EMBL/GenBank/DDBJ whole genome shotgun (WGS) entry which is preliminary data.</text>
</comment>